<dbReference type="AlphaFoldDB" id="A0A9Q3BBU4"/>
<dbReference type="OrthoDB" id="3158924at2759"/>
<organism evidence="1 2">
    <name type="scientific">Austropuccinia psidii MF-1</name>
    <dbReference type="NCBI Taxonomy" id="1389203"/>
    <lineage>
        <taxon>Eukaryota</taxon>
        <taxon>Fungi</taxon>
        <taxon>Dikarya</taxon>
        <taxon>Basidiomycota</taxon>
        <taxon>Pucciniomycotina</taxon>
        <taxon>Pucciniomycetes</taxon>
        <taxon>Pucciniales</taxon>
        <taxon>Sphaerophragmiaceae</taxon>
        <taxon>Austropuccinia</taxon>
    </lineage>
</organism>
<evidence type="ECO:0008006" key="3">
    <source>
        <dbReference type="Google" id="ProtNLM"/>
    </source>
</evidence>
<sequence length="95" mass="11219">MIWNRVVSWTGIFTNIISDRDHKFTSELWKCLHQIPGTNLSFSKAYQQQTDRLAKRMIQTLEEMVRRFFAYGLGLKYYDGLTHYLCTLLPSLKLA</sequence>
<comment type="caution">
    <text evidence="1">The sequence shown here is derived from an EMBL/GenBank/DDBJ whole genome shotgun (WGS) entry which is preliminary data.</text>
</comment>
<evidence type="ECO:0000313" key="1">
    <source>
        <dbReference type="EMBL" id="MBW0462227.1"/>
    </source>
</evidence>
<gene>
    <name evidence="1" type="ORF">O181_001942</name>
</gene>
<dbReference type="InterPro" id="IPR012337">
    <property type="entry name" value="RNaseH-like_sf"/>
</dbReference>
<keyword evidence="2" id="KW-1185">Reference proteome</keyword>
<protein>
    <recommendedName>
        <fullName evidence="3">Integrase catalytic domain-containing protein</fullName>
    </recommendedName>
</protein>
<dbReference type="Gene3D" id="3.30.420.10">
    <property type="entry name" value="Ribonuclease H-like superfamily/Ribonuclease H"/>
    <property type="match status" value="1"/>
</dbReference>
<dbReference type="InterPro" id="IPR036397">
    <property type="entry name" value="RNaseH_sf"/>
</dbReference>
<dbReference type="SUPFAM" id="SSF53098">
    <property type="entry name" value="Ribonuclease H-like"/>
    <property type="match status" value="1"/>
</dbReference>
<name>A0A9Q3BBU4_9BASI</name>
<dbReference type="EMBL" id="AVOT02000307">
    <property type="protein sequence ID" value="MBW0462227.1"/>
    <property type="molecule type" value="Genomic_DNA"/>
</dbReference>
<proteinExistence type="predicted"/>
<reference evidence="1" key="1">
    <citation type="submission" date="2021-03" db="EMBL/GenBank/DDBJ databases">
        <title>Draft genome sequence of rust myrtle Austropuccinia psidii MF-1, a brazilian biotype.</title>
        <authorList>
            <person name="Quecine M.C."/>
            <person name="Pachon D.M.R."/>
            <person name="Bonatelli M.L."/>
            <person name="Correr F.H."/>
            <person name="Franceschini L.M."/>
            <person name="Leite T.F."/>
            <person name="Margarido G.R.A."/>
            <person name="Almeida C.A."/>
            <person name="Ferrarezi J.A."/>
            <person name="Labate C.A."/>
        </authorList>
    </citation>
    <scope>NUCLEOTIDE SEQUENCE</scope>
    <source>
        <strain evidence="1">MF-1</strain>
    </source>
</reference>
<dbReference type="GO" id="GO:0003676">
    <property type="term" value="F:nucleic acid binding"/>
    <property type="evidence" value="ECO:0007669"/>
    <property type="project" value="InterPro"/>
</dbReference>
<accession>A0A9Q3BBU4</accession>
<dbReference type="Proteomes" id="UP000765509">
    <property type="component" value="Unassembled WGS sequence"/>
</dbReference>
<evidence type="ECO:0000313" key="2">
    <source>
        <dbReference type="Proteomes" id="UP000765509"/>
    </source>
</evidence>